<evidence type="ECO:0000256" key="2">
    <source>
        <dbReference type="ARBA" id="ARBA00010566"/>
    </source>
</evidence>
<evidence type="ECO:0000256" key="3">
    <source>
        <dbReference type="ARBA" id="ARBA00012972"/>
    </source>
</evidence>
<dbReference type="InterPro" id="IPR036969">
    <property type="entry name" value="Citrate_synthase_sf"/>
</dbReference>
<dbReference type="UniPathway" id="UPA00223"/>
<evidence type="ECO:0000313" key="5">
    <source>
        <dbReference type="EMBL" id="KKU09183.1"/>
    </source>
</evidence>
<name>A0A0G1PUP4_9BACT</name>
<evidence type="ECO:0000256" key="4">
    <source>
        <dbReference type="ARBA" id="ARBA00022679"/>
    </source>
</evidence>
<dbReference type="AlphaFoldDB" id="A0A0G1PUP4"/>
<sequence>MTKTVTHKDNLPYFGDEPLLEIAPNRSFAEMIFELLSGKKPDSHEAKLFETILNISIDHGPDTPSAVETIKTAKEGKTISEAVSAGTLQINDTHGGAIEPAMETFYKVKSQKLEVKSFVQEQLEQGKRIAGFGHRIYEIDPRSQLLFRLAEEGGITDEYIEIAKEIERELKEAKGKVLPVNIDGAIAAVLCAFGWGPKLGKAVFIIARTPGLAAHYIENSK</sequence>
<dbReference type="GO" id="GO:0005975">
    <property type="term" value="P:carbohydrate metabolic process"/>
    <property type="evidence" value="ECO:0007669"/>
    <property type="project" value="TreeGrafter"/>
</dbReference>
<protein>
    <recommendedName>
        <fullName evidence="3">citrate synthase (unknown stereospecificity)</fullName>
        <ecNumber evidence="3">2.3.3.16</ecNumber>
    </recommendedName>
</protein>
<dbReference type="InterPro" id="IPR002020">
    <property type="entry name" value="Citrate_synthase"/>
</dbReference>
<dbReference type="PANTHER" id="PTHR11739">
    <property type="entry name" value="CITRATE SYNTHASE"/>
    <property type="match status" value="1"/>
</dbReference>
<keyword evidence="4" id="KW-0808">Transferase</keyword>
<comment type="similarity">
    <text evidence="2">Belongs to the citrate synthase family.</text>
</comment>
<comment type="caution">
    <text evidence="5">The sequence shown here is derived from an EMBL/GenBank/DDBJ whole genome shotgun (WGS) entry which is preliminary data.</text>
</comment>
<accession>A0A0G1PUP4</accession>
<dbReference type="CDD" id="cd06100">
    <property type="entry name" value="CCL_ACL-C"/>
    <property type="match status" value="1"/>
</dbReference>
<dbReference type="GO" id="GO:0005829">
    <property type="term" value="C:cytosol"/>
    <property type="evidence" value="ECO:0007669"/>
    <property type="project" value="TreeGrafter"/>
</dbReference>
<evidence type="ECO:0000256" key="1">
    <source>
        <dbReference type="ARBA" id="ARBA00005163"/>
    </source>
</evidence>
<dbReference type="EMBL" id="LCLA01000047">
    <property type="protein sequence ID" value="KKU09183.1"/>
    <property type="molecule type" value="Genomic_DNA"/>
</dbReference>
<dbReference type="InterPro" id="IPR016142">
    <property type="entry name" value="Citrate_synth-like_lrg_a-sub"/>
</dbReference>
<dbReference type="SUPFAM" id="SSF48256">
    <property type="entry name" value="Citrate synthase"/>
    <property type="match status" value="1"/>
</dbReference>
<dbReference type="Gene3D" id="1.10.230.10">
    <property type="entry name" value="Cytochrome P450-Terp, domain 2"/>
    <property type="match status" value="1"/>
</dbReference>
<dbReference type="PANTHER" id="PTHR11739:SF4">
    <property type="entry name" value="CITRATE SYNTHASE, PEROXISOMAL"/>
    <property type="match status" value="1"/>
</dbReference>
<proteinExistence type="inferred from homology"/>
<dbReference type="InterPro" id="IPR016143">
    <property type="entry name" value="Citrate_synth-like_sm_a-sub"/>
</dbReference>
<dbReference type="Pfam" id="PF00285">
    <property type="entry name" value="Citrate_synt"/>
    <property type="match status" value="1"/>
</dbReference>
<dbReference type="Proteomes" id="UP000034329">
    <property type="component" value="Unassembled WGS sequence"/>
</dbReference>
<comment type="pathway">
    <text evidence="1">Carbohydrate metabolism; tricarboxylic acid cycle.</text>
</comment>
<gene>
    <name evidence="5" type="ORF">UX13_C0047G0002</name>
</gene>
<dbReference type="GO" id="GO:0006099">
    <property type="term" value="P:tricarboxylic acid cycle"/>
    <property type="evidence" value="ECO:0007669"/>
    <property type="project" value="UniProtKB-UniPathway"/>
</dbReference>
<dbReference type="GO" id="GO:0036440">
    <property type="term" value="F:citrate synthase activity"/>
    <property type="evidence" value="ECO:0007669"/>
    <property type="project" value="UniProtKB-EC"/>
</dbReference>
<evidence type="ECO:0000313" key="6">
    <source>
        <dbReference type="Proteomes" id="UP000034329"/>
    </source>
</evidence>
<dbReference type="EC" id="2.3.3.16" evidence="3"/>
<reference evidence="5 6" key="1">
    <citation type="journal article" date="2015" name="Nature">
        <title>rRNA introns, odd ribosomes, and small enigmatic genomes across a large radiation of phyla.</title>
        <authorList>
            <person name="Brown C.T."/>
            <person name="Hug L.A."/>
            <person name="Thomas B.C."/>
            <person name="Sharon I."/>
            <person name="Castelle C.J."/>
            <person name="Singh A."/>
            <person name="Wilkins M.J."/>
            <person name="Williams K.H."/>
            <person name="Banfield J.F."/>
        </authorList>
    </citation>
    <scope>NUCLEOTIDE SEQUENCE [LARGE SCALE GENOMIC DNA]</scope>
</reference>
<organism evidence="5 6">
    <name type="scientific">Candidatus Woesebacteria bacterium GW2011_GWB1_45_5</name>
    <dbReference type="NCBI Taxonomy" id="1618581"/>
    <lineage>
        <taxon>Bacteria</taxon>
        <taxon>Candidatus Woeseibacteriota</taxon>
    </lineage>
</organism>
<dbReference type="Gene3D" id="1.10.580.10">
    <property type="entry name" value="Citrate Synthase, domain 1"/>
    <property type="match status" value="1"/>
</dbReference>